<proteinExistence type="predicted"/>
<dbReference type="InterPro" id="IPR035500">
    <property type="entry name" value="NHR-like_dom_sf"/>
</dbReference>
<dbReference type="AlphaFoldDB" id="A0A7R9KGT2"/>
<evidence type="ECO:0000256" key="5">
    <source>
        <dbReference type="ARBA" id="ARBA00023125"/>
    </source>
</evidence>
<evidence type="ECO:0000256" key="7">
    <source>
        <dbReference type="ARBA" id="ARBA00023170"/>
    </source>
</evidence>
<dbReference type="SUPFAM" id="SSF48508">
    <property type="entry name" value="Nuclear receptor ligand-binding domain"/>
    <property type="match status" value="1"/>
</dbReference>
<dbReference type="GO" id="GO:0045944">
    <property type="term" value="P:positive regulation of transcription by RNA polymerase II"/>
    <property type="evidence" value="ECO:0007669"/>
    <property type="project" value="TreeGrafter"/>
</dbReference>
<evidence type="ECO:0000256" key="8">
    <source>
        <dbReference type="ARBA" id="ARBA00023242"/>
    </source>
</evidence>
<dbReference type="EMBL" id="OC855385">
    <property type="protein sequence ID" value="CAD7621892.1"/>
    <property type="molecule type" value="Genomic_DNA"/>
</dbReference>
<dbReference type="GO" id="GO:0004879">
    <property type="term" value="F:nuclear receptor activity"/>
    <property type="evidence" value="ECO:0007669"/>
    <property type="project" value="TreeGrafter"/>
</dbReference>
<dbReference type="InterPro" id="IPR001628">
    <property type="entry name" value="Znf_hrmn_rcpt"/>
</dbReference>
<evidence type="ECO:0000313" key="11">
    <source>
        <dbReference type="Proteomes" id="UP000759131"/>
    </source>
</evidence>
<keyword evidence="4" id="KW-0805">Transcription regulation</keyword>
<keyword evidence="3" id="KW-0862">Zinc</keyword>
<dbReference type="InterPro" id="IPR013088">
    <property type="entry name" value="Znf_NHR/GATA"/>
</dbReference>
<evidence type="ECO:0000313" key="10">
    <source>
        <dbReference type="EMBL" id="CAD7621892.1"/>
    </source>
</evidence>
<dbReference type="Gene3D" id="1.10.565.10">
    <property type="entry name" value="Retinoid X Receptor"/>
    <property type="match status" value="1"/>
</dbReference>
<dbReference type="Pfam" id="PF00105">
    <property type="entry name" value="zf-C4"/>
    <property type="match status" value="1"/>
</dbReference>
<organism evidence="10">
    <name type="scientific">Medioppia subpectinata</name>
    <dbReference type="NCBI Taxonomy" id="1979941"/>
    <lineage>
        <taxon>Eukaryota</taxon>
        <taxon>Metazoa</taxon>
        <taxon>Ecdysozoa</taxon>
        <taxon>Arthropoda</taxon>
        <taxon>Chelicerata</taxon>
        <taxon>Arachnida</taxon>
        <taxon>Acari</taxon>
        <taxon>Acariformes</taxon>
        <taxon>Sarcoptiformes</taxon>
        <taxon>Oribatida</taxon>
        <taxon>Brachypylina</taxon>
        <taxon>Oppioidea</taxon>
        <taxon>Oppiidae</taxon>
        <taxon>Medioppia</taxon>
    </lineage>
</organism>
<protein>
    <recommendedName>
        <fullName evidence="9">Nuclear receptor domain-containing protein</fullName>
    </recommendedName>
</protein>
<dbReference type="SUPFAM" id="SSF57716">
    <property type="entry name" value="Glucocorticoid receptor-like (DNA-binding domain)"/>
    <property type="match status" value="1"/>
</dbReference>
<dbReference type="PANTHER" id="PTHR24082">
    <property type="entry name" value="NUCLEAR HORMONE RECEPTOR"/>
    <property type="match status" value="1"/>
</dbReference>
<keyword evidence="11" id="KW-1185">Reference proteome</keyword>
<evidence type="ECO:0000256" key="6">
    <source>
        <dbReference type="ARBA" id="ARBA00023163"/>
    </source>
</evidence>
<dbReference type="PANTHER" id="PTHR24082:SF283">
    <property type="entry name" value="NUCLEAR HORMONE RECEPTOR HR96"/>
    <property type="match status" value="1"/>
</dbReference>
<evidence type="ECO:0000256" key="1">
    <source>
        <dbReference type="ARBA" id="ARBA00022723"/>
    </source>
</evidence>
<dbReference type="GO" id="GO:0008270">
    <property type="term" value="F:zinc ion binding"/>
    <property type="evidence" value="ECO:0007669"/>
    <property type="project" value="UniProtKB-KW"/>
</dbReference>
<dbReference type="GO" id="GO:0000122">
    <property type="term" value="P:negative regulation of transcription by RNA polymerase II"/>
    <property type="evidence" value="ECO:0007669"/>
    <property type="project" value="TreeGrafter"/>
</dbReference>
<keyword evidence="2" id="KW-0863">Zinc-finger</keyword>
<keyword evidence="8" id="KW-0539">Nucleus</keyword>
<dbReference type="Proteomes" id="UP000759131">
    <property type="component" value="Unassembled WGS sequence"/>
</dbReference>
<evidence type="ECO:0000256" key="3">
    <source>
        <dbReference type="ARBA" id="ARBA00022833"/>
    </source>
</evidence>
<dbReference type="OrthoDB" id="6159439at2759"/>
<name>A0A7R9KGT2_9ACAR</name>
<reference evidence="10" key="1">
    <citation type="submission" date="2020-11" db="EMBL/GenBank/DDBJ databases">
        <authorList>
            <person name="Tran Van P."/>
        </authorList>
    </citation>
    <scope>NUCLEOTIDE SEQUENCE</scope>
</reference>
<sequence>MSGRHFTAITCDSCKTFFRRNAFKENRLKCGFEGKCNITPNTRKYCQKCRLNKCFAVGMRKEIMNSDEENKRRRQLIEENKQKSEQNVDSNNTQISDQTVGQEVDELIDSTLYITDIALNKQILEIENTLNKDYTNDENIIQNSLPLQLVPVFKILEIENTLNKDYTNDENIIQNSLPLHNQGHKFLNCLILPNLVNLSLAYALDNLRSFKNICKSDQYLLMKSQFLDITFLRTLIDYTLHPKRAKHIAYNCYKLTAITLFNPNVPNISHTTAIKLEQQLYIYLLQRYLLLKYRSESESQTRLQNLMIILNEFKILYTCNT</sequence>
<keyword evidence="7" id="KW-0675">Receptor</keyword>
<gene>
    <name evidence="10" type="ORF">OSB1V03_LOCUS2361</name>
</gene>
<keyword evidence="1" id="KW-0479">Metal-binding</keyword>
<dbReference type="InterPro" id="IPR050234">
    <property type="entry name" value="Nuclear_hormone_rcpt_NR1"/>
</dbReference>
<feature type="domain" description="Nuclear receptor" evidence="9">
    <location>
        <begin position="1"/>
        <end position="66"/>
    </location>
</feature>
<evidence type="ECO:0000256" key="2">
    <source>
        <dbReference type="ARBA" id="ARBA00022771"/>
    </source>
</evidence>
<keyword evidence="6" id="KW-0804">Transcription</keyword>
<dbReference type="PRINTS" id="PR00047">
    <property type="entry name" value="STROIDFINGER"/>
</dbReference>
<dbReference type="Gene3D" id="3.30.50.10">
    <property type="entry name" value="Erythroid Transcription Factor GATA-1, subunit A"/>
    <property type="match status" value="1"/>
</dbReference>
<dbReference type="PROSITE" id="PS51030">
    <property type="entry name" value="NUCLEAR_REC_DBD_2"/>
    <property type="match status" value="1"/>
</dbReference>
<evidence type="ECO:0000256" key="4">
    <source>
        <dbReference type="ARBA" id="ARBA00023015"/>
    </source>
</evidence>
<dbReference type="EMBL" id="CAJPIZ010000810">
    <property type="protein sequence ID" value="CAG2102322.1"/>
    <property type="molecule type" value="Genomic_DNA"/>
</dbReference>
<keyword evidence="5" id="KW-0238">DNA-binding</keyword>
<evidence type="ECO:0000259" key="9">
    <source>
        <dbReference type="PROSITE" id="PS51030"/>
    </source>
</evidence>
<dbReference type="GO" id="GO:0030154">
    <property type="term" value="P:cell differentiation"/>
    <property type="evidence" value="ECO:0007669"/>
    <property type="project" value="TreeGrafter"/>
</dbReference>
<dbReference type="GO" id="GO:0000978">
    <property type="term" value="F:RNA polymerase II cis-regulatory region sequence-specific DNA binding"/>
    <property type="evidence" value="ECO:0007669"/>
    <property type="project" value="TreeGrafter"/>
</dbReference>
<accession>A0A7R9KGT2</accession>
<dbReference type="SMART" id="SM00399">
    <property type="entry name" value="ZnF_C4"/>
    <property type="match status" value="1"/>
</dbReference>